<evidence type="ECO:0000256" key="1">
    <source>
        <dbReference type="ARBA" id="ARBA00004418"/>
    </source>
</evidence>
<keyword evidence="7" id="KW-0449">Lipoprotein</keyword>
<dbReference type="SUPFAM" id="SSF53850">
    <property type="entry name" value="Periplasmic binding protein-like II"/>
    <property type="match status" value="1"/>
</dbReference>
<evidence type="ECO:0000256" key="6">
    <source>
        <dbReference type="ARBA" id="ARBA00023139"/>
    </source>
</evidence>
<evidence type="ECO:0000313" key="10">
    <source>
        <dbReference type="Proteomes" id="UP000809621"/>
    </source>
</evidence>
<protein>
    <submittedName>
        <fullName evidence="9">Carbohydrate ABC transporter substrate-binding protein</fullName>
    </submittedName>
</protein>
<evidence type="ECO:0000256" key="4">
    <source>
        <dbReference type="ARBA" id="ARBA00022729"/>
    </source>
</evidence>
<feature type="chain" id="PRO_5047447116" evidence="8">
    <location>
        <begin position="25"/>
        <end position="417"/>
    </location>
</feature>
<organism evidence="9 10">
    <name type="scientific">Vibrio ulleungensis</name>
    <dbReference type="NCBI Taxonomy" id="2807619"/>
    <lineage>
        <taxon>Bacteria</taxon>
        <taxon>Pseudomonadati</taxon>
        <taxon>Pseudomonadota</taxon>
        <taxon>Gammaproteobacteria</taxon>
        <taxon>Vibrionales</taxon>
        <taxon>Vibrionaceae</taxon>
        <taxon>Vibrio</taxon>
    </lineage>
</organism>
<comment type="similarity">
    <text evidence="2">Belongs to the bacterial solute-binding protein 1 family.</text>
</comment>
<dbReference type="InterPro" id="IPR050490">
    <property type="entry name" value="Bact_solute-bd_prot1"/>
</dbReference>
<proteinExistence type="inferred from homology"/>
<dbReference type="InterPro" id="IPR006059">
    <property type="entry name" value="SBP"/>
</dbReference>
<keyword evidence="10" id="KW-1185">Reference proteome</keyword>
<dbReference type="RefSeq" id="WP_205156853.1">
    <property type="nucleotide sequence ID" value="NZ_JAFEUM010000001.1"/>
</dbReference>
<sequence length="417" mass="46757">MRINKITALLATALCLFQVTELSAKTTIEVASWKGAGAEVANFPLLIEKFEKEYPDIEVKLNYMSRGDVVTNIPARFQAGDSPDVVMVDREFVIHWGKNNLLRSLEDIPSINNISDEFTPALGLDGKPYYTMLQVSGMGMYVNQTMLKDAGIKAYPKNTKQFLDVCETLVEKGMMPMILPANNGNWTPFIFLLSMGLADQASPTQDRIEQFNSGKIKFAEDKAMLAAFETLREMENKKCFDPRLSAGTDPWSVGLSSFQSGRVAMLPQGMWNIHRFEEDSLPSDFTFEPFPSFYGSNGMAMDYYGPGWAIPVMSKNIEEAKLWIDFWLQDENLKLFVEADVAMSTLKNGTHGLPPAIASQYLNAKDNGGYITFPVGSLPSELTKDMGNDITAFMLDTSLDYVEILKKWDKTREKYAQ</sequence>
<dbReference type="PANTHER" id="PTHR43649:SF33">
    <property type="entry name" value="POLYGALACTURONAN_RHAMNOGALACTURONAN-BINDING PROTEIN YTCQ"/>
    <property type="match status" value="1"/>
</dbReference>
<dbReference type="PANTHER" id="PTHR43649">
    <property type="entry name" value="ARABINOSE-BINDING PROTEIN-RELATED"/>
    <property type="match status" value="1"/>
</dbReference>
<keyword evidence="5" id="KW-0472">Membrane</keyword>
<evidence type="ECO:0000256" key="8">
    <source>
        <dbReference type="SAM" id="SignalP"/>
    </source>
</evidence>
<comment type="caution">
    <text evidence="9">The sequence shown here is derived from an EMBL/GenBank/DDBJ whole genome shotgun (WGS) entry which is preliminary data.</text>
</comment>
<evidence type="ECO:0000256" key="5">
    <source>
        <dbReference type="ARBA" id="ARBA00023136"/>
    </source>
</evidence>
<dbReference type="EMBL" id="JAFEUM010000001">
    <property type="protein sequence ID" value="MBM7035236.1"/>
    <property type="molecule type" value="Genomic_DNA"/>
</dbReference>
<name>A0ABS2HHF5_9VIBR</name>
<evidence type="ECO:0000256" key="7">
    <source>
        <dbReference type="ARBA" id="ARBA00023288"/>
    </source>
</evidence>
<keyword evidence="6" id="KW-0564">Palmitate</keyword>
<accession>A0ABS2HHF5</accession>
<evidence type="ECO:0000256" key="2">
    <source>
        <dbReference type="ARBA" id="ARBA00008520"/>
    </source>
</evidence>
<dbReference type="Proteomes" id="UP000809621">
    <property type="component" value="Unassembled WGS sequence"/>
</dbReference>
<evidence type="ECO:0000313" key="9">
    <source>
        <dbReference type="EMBL" id="MBM7035236.1"/>
    </source>
</evidence>
<comment type="subcellular location">
    <subcellularLocation>
        <location evidence="1">Periplasm</location>
    </subcellularLocation>
</comment>
<keyword evidence="3" id="KW-1003">Cell membrane</keyword>
<keyword evidence="4 8" id="KW-0732">Signal</keyword>
<reference evidence="9 10" key="1">
    <citation type="submission" date="2021-02" db="EMBL/GenBank/DDBJ databases">
        <authorList>
            <person name="Park J.-S."/>
        </authorList>
    </citation>
    <scope>NUCLEOTIDE SEQUENCE [LARGE SCALE GENOMIC DNA]</scope>
    <source>
        <strain evidence="9 10">188UL20-2</strain>
    </source>
</reference>
<feature type="signal peptide" evidence="8">
    <location>
        <begin position="1"/>
        <end position="24"/>
    </location>
</feature>
<dbReference type="Gene3D" id="3.40.190.10">
    <property type="entry name" value="Periplasmic binding protein-like II"/>
    <property type="match status" value="1"/>
</dbReference>
<evidence type="ECO:0000256" key="3">
    <source>
        <dbReference type="ARBA" id="ARBA00022475"/>
    </source>
</evidence>
<gene>
    <name evidence="9" type="ORF">JQC93_02350</name>
</gene>
<dbReference type="Pfam" id="PF13416">
    <property type="entry name" value="SBP_bac_8"/>
    <property type="match status" value="1"/>
</dbReference>